<dbReference type="AlphaFoldDB" id="A0A5B8R6W5"/>
<reference evidence="1" key="1">
    <citation type="submission" date="2019-06" db="EMBL/GenBank/DDBJ databases">
        <authorList>
            <person name="Murdoch R.W."/>
            <person name="Fathepure B."/>
        </authorList>
    </citation>
    <scope>NUCLEOTIDE SEQUENCE</scope>
</reference>
<dbReference type="InterPro" id="IPR021268">
    <property type="entry name" value="DUF2845"/>
</dbReference>
<dbReference type="EMBL" id="MN079083">
    <property type="protein sequence ID" value="QEA04390.1"/>
    <property type="molecule type" value="Genomic_DNA"/>
</dbReference>
<sequence>MRTATAFLIAITVLLFSGTATGLRCGSRLIQPGDSTLRVARHCGEPDYIEHRAEAFVPGTGYVSDVEAWYYNRGPQQFLRILTFRNGELVREETGGYGFSSGVAGQCTPNSIRTGMSKLELYSRCGTPAHRRTRFRTGVSDDRRHSLSALEQVDEWVYSFGPTRFNRIVEIVNGEVRSVTVGEERGD</sequence>
<accession>A0A5B8R6W5</accession>
<proteinExistence type="predicted"/>
<organism evidence="1">
    <name type="scientific">uncultured organism</name>
    <dbReference type="NCBI Taxonomy" id="155900"/>
    <lineage>
        <taxon>unclassified sequences</taxon>
        <taxon>environmental samples</taxon>
    </lineage>
</organism>
<evidence type="ECO:0008006" key="2">
    <source>
        <dbReference type="Google" id="ProtNLM"/>
    </source>
</evidence>
<protein>
    <recommendedName>
        <fullName evidence="2">DUF2845 domain-containing protein</fullName>
    </recommendedName>
</protein>
<dbReference type="Pfam" id="PF11006">
    <property type="entry name" value="DUF2845"/>
    <property type="match status" value="2"/>
</dbReference>
<evidence type="ECO:0000313" key="1">
    <source>
        <dbReference type="EMBL" id="QEA04390.1"/>
    </source>
</evidence>
<gene>
    <name evidence="1" type="ORF">KBTEX_00698</name>
</gene>
<name>A0A5B8R6W5_9ZZZZ</name>